<evidence type="ECO:0000313" key="4">
    <source>
        <dbReference type="EMBL" id="PTQ94087.1"/>
    </source>
</evidence>
<protein>
    <submittedName>
        <fullName evidence="4">Uncharacterized protein DUF4296</fullName>
    </submittedName>
</protein>
<feature type="domain" description="DUF4296" evidence="3">
    <location>
        <begin position="25"/>
        <end position="109"/>
    </location>
</feature>
<feature type="chain" id="PRO_5015537520" evidence="2">
    <location>
        <begin position="17"/>
        <end position="153"/>
    </location>
</feature>
<sequence length="153" mass="16990">MRIYKYLFFLVTLAFAGCINEETVPANIIPIDRMASLCAEIHQVDGNLMTGNQMPDSIYLHGMGTFVTVFKKYNTDSAAFRKSYLWYTEHPKKLNDVYTNVVTILQKRVDSLTKLPAGPPPKPGNNTTPVQIPAQNSAPANKPGTGQAPFKKQ</sequence>
<dbReference type="PROSITE" id="PS51257">
    <property type="entry name" value="PROKAR_LIPOPROTEIN"/>
    <property type="match status" value="1"/>
</dbReference>
<dbReference type="OrthoDB" id="678784at2"/>
<feature type="region of interest" description="Disordered" evidence="1">
    <location>
        <begin position="113"/>
        <end position="153"/>
    </location>
</feature>
<feature type="signal peptide" evidence="2">
    <location>
        <begin position="1"/>
        <end position="16"/>
    </location>
</feature>
<comment type="caution">
    <text evidence="4">The sequence shown here is derived from an EMBL/GenBank/DDBJ whole genome shotgun (WGS) entry which is preliminary data.</text>
</comment>
<evidence type="ECO:0000256" key="1">
    <source>
        <dbReference type="SAM" id="MobiDB-lite"/>
    </source>
</evidence>
<dbReference type="EMBL" id="QAOQ01000007">
    <property type="protein sequence ID" value="PTQ94087.1"/>
    <property type="molecule type" value="Genomic_DNA"/>
</dbReference>
<keyword evidence="2" id="KW-0732">Signal</keyword>
<name>A0A2T5J6C6_9SPHI</name>
<dbReference type="AlphaFoldDB" id="A0A2T5J6C6"/>
<evidence type="ECO:0000256" key="2">
    <source>
        <dbReference type="SAM" id="SignalP"/>
    </source>
</evidence>
<dbReference type="Pfam" id="PF14129">
    <property type="entry name" value="DUF4296"/>
    <property type="match status" value="1"/>
</dbReference>
<accession>A0A2T5J6C6</accession>
<dbReference type="Proteomes" id="UP000244168">
    <property type="component" value="Unassembled WGS sequence"/>
</dbReference>
<reference evidence="4 5" key="1">
    <citation type="submission" date="2018-04" db="EMBL/GenBank/DDBJ databases">
        <title>Genomic Encyclopedia of Archaeal and Bacterial Type Strains, Phase II (KMG-II): from individual species to whole genera.</title>
        <authorList>
            <person name="Goeker M."/>
        </authorList>
    </citation>
    <scope>NUCLEOTIDE SEQUENCE [LARGE SCALE GENOMIC DNA]</scope>
    <source>
        <strain evidence="4 5">DSM 26809</strain>
    </source>
</reference>
<evidence type="ECO:0000313" key="5">
    <source>
        <dbReference type="Proteomes" id="UP000244168"/>
    </source>
</evidence>
<gene>
    <name evidence="4" type="ORF">C8P68_107151</name>
</gene>
<dbReference type="InterPro" id="IPR025381">
    <property type="entry name" value="DUF4296"/>
</dbReference>
<organism evidence="4 5">
    <name type="scientific">Mucilaginibacter yixingensis</name>
    <dbReference type="NCBI Taxonomy" id="1295612"/>
    <lineage>
        <taxon>Bacteria</taxon>
        <taxon>Pseudomonadati</taxon>
        <taxon>Bacteroidota</taxon>
        <taxon>Sphingobacteriia</taxon>
        <taxon>Sphingobacteriales</taxon>
        <taxon>Sphingobacteriaceae</taxon>
        <taxon>Mucilaginibacter</taxon>
    </lineage>
</organism>
<dbReference type="RefSeq" id="WP_107830465.1">
    <property type="nucleotide sequence ID" value="NZ_CP160205.1"/>
</dbReference>
<evidence type="ECO:0000259" key="3">
    <source>
        <dbReference type="Pfam" id="PF14129"/>
    </source>
</evidence>
<keyword evidence="5" id="KW-1185">Reference proteome</keyword>
<proteinExistence type="predicted"/>